<keyword evidence="4" id="KW-0106">Calcium</keyword>
<dbReference type="PANTHER" id="PTHR42693:SF53">
    <property type="entry name" value="ENDO-4-O-SULFATASE"/>
    <property type="match status" value="1"/>
</dbReference>
<dbReference type="GO" id="GO:0046872">
    <property type="term" value="F:metal ion binding"/>
    <property type="evidence" value="ECO:0007669"/>
    <property type="project" value="UniProtKB-KW"/>
</dbReference>
<dbReference type="SUPFAM" id="SSF53649">
    <property type="entry name" value="Alkaline phosphatase-like"/>
    <property type="match status" value="1"/>
</dbReference>
<keyword evidence="3" id="KW-0378">Hydrolase</keyword>
<dbReference type="EMBL" id="CP155447">
    <property type="protein sequence ID" value="XBH03260.1"/>
    <property type="molecule type" value="Genomic_DNA"/>
</dbReference>
<evidence type="ECO:0000259" key="6">
    <source>
        <dbReference type="Pfam" id="PF00884"/>
    </source>
</evidence>
<dbReference type="GO" id="GO:0004065">
    <property type="term" value="F:arylsulfatase activity"/>
    <property type="evidence" value="ECO:0007669"/>
    <property type="project" value="TreeGrafter"/>
</dbReference>
<dbReference type="InterPro" id="IPR017850">
    <property type="entry name" value="Alkaline_phosphatase_core_sf"/>
</dbReference>
<reference evidence="7" key="1">
    <citation type="submission" date="2024-05" db="EMBL/GenBank/DDBJ databases">
        <title>Planctomycetes of the genus Singulisphaera possess chitinolytic capabilities.</title>
        <authorList>
            <person name="Ivanova A."/>
        </authorList>
    </citation>
    <scope>NUCLEOTIDE SEQUENCE</scope>
    <source>
        <strain evidence="7">Ch08T</strain>
    </source>
</reference>
<dbReference type="RefSeq" id="WP_406695996.1">
    <property type="nucleotide sequence ID" value="NZ_CP155447.1"/>
</dbReference>
<keyword evidence="5" id="KW-0732">Signal</keyword>
<evidence type="ECO:0000256" key="5">
    <source>
        <dbReference type="SAM" id="SignalP"/>
    </source>
</evidence>
<dbReference type="PROSITE" id="PS00523">
    <property type="entry name" value="SULFATASE_1"/>
    <property type="match status" value="1"/>
</dbReference>
<sequence length="586" mass="65306">MSFRRLTHSIALLSCVLFVPAQAGETKRPNVVILLTDDNGYGDLSCHGNPVLKTPNFDRLHAQSVRLTDFHVAPICTPTRGQLLTGKDALHNGATSVSAGRSFIRRGIPSMAELFAAAGYRTAMFGKWHLGDSFPNLPNDRGFQEAVYHLGWGITSMADLWQNDYFDGRFRHNGTLTQYRGYCTDVWFDLAMSWVGESQKKNKPFFLYLPTNAAHGPHWVPERYKTPYKGRGPAAFLGMMANLDENLGRFEEFLEFKGLKENTIFIYLNDNGATAGAQVYNAGMRGRKTQYYEGGHRAACFVRWPAGDLRKPSDLDALTEVQDLLPTLIDLAKLPSPGPSAFDGVSLADLLRGTTETLTDRILVVQYGQKPAKWDCAVLSKKWRLVHGEELYDLSNDPGQTKDVARQHPEVVARLREHYEHWWADTAPELDNFTPIVLGSDREDPVTLSAADWANVYCDNMNDLRTGKPSNGPWHVLPVAEGTYTIELRRWPKEADAAIAAGVPAFSAVDGKLQTGKALPIARARLKIGDMDETRPVPPDAKAITFTVNLKSDIKLPMQSWFYDENGGEICGAYFAYVSRESPESR</sequence>
<comment type="similarity">
    <text evidence="1">Belongs to the sulfatase family.</text>
</comment>
<feature type="domain" description="Sulfatase N-terminal" evidence="6">
    <location>
        <begin position="29"/>
        <end position="333"/>
    </location>
</feature>
<dbReference type="AlphaFoldDB" id="A0AAU7CDV1"/>
<evidence type="ECO:0000256" key="3">
    <source>
        <dbReference type="ARBA" id="ARBA00022801"/>
    </source>
</evidence>
<proteinExistence type="inferred from homology"/>
<evidence type="ECO:0000256" key="2">
    <source>
        <dbReference type="ARBA" id="ARBA00022723"/>
    </source>
</evidence>
<dbReference type="Gene3D" id="3.40.720.10">
    <property type="entry name" value="Alkaline Phosphatase, subunit A"/>
    <property type="match status" value="1"/>
</dbReference>
<dbReference type="CDD" id="cd16146">
    <property type="entry name" value="ARS_like"/>
    <property type="match status" value="1"/>
</dbReference>
<organism evidence="7">
    <name type="scientific">Singulisphaera sp. Ch08</name>
    <dbReference type="NCBI Taxonomy" id="3120278"/>
    <lineage>
        <taxon>Bacteria</taxon>
        <taxon>Pseudomonadati</taxon>
        <taxon>Planctomycetota</taxon>
        <taxon>Planctomycetia</taxon>
        <taxon>Isosphaerales</taxon>
        <taxon>Isosphaeraceae</taxon>
        <taxon>Singulisphaera</taxon>
    </lineage>
</organism>
<dbReference type="InterPro" id="IPR050738">
    <property type="entry name" value="Sulfatase"/>
</dbReference>
<evidence type="ECO:0000256" key="4">
    <source>
        <dbReference type="ARBA" id="ARBA00022837"/>
    </source>
</evidence>
<dbReference type="Pfam" id="PF00884">
    <property type="entry name" value="Sulfatase"/>
    <property type="match status" value="1"/>
</dbReference>
<dbReference type="PANTHER" id="PTHR42693">
    <property type="entry name" value="ARYLSULFATASE FAMILY MEMBER"/>
    <property type="match status" value="1"/>
</dbReference>
<feature type="chain" id="PRO_5043649746" evidence="5">
    <location>
        <begin position="24"/>
        <end position="586"/>
    </location>
</feature>
<dbReference type="InterPro" id="IPR000917">
    <property type="entry name" value="Sulfatase_N"/>
</dbReference>
<name>A0AAU7CDV1_9BACT</name>
<protein>
    <submittedName>
        <fullName evidence="7">Arylsulfatase</fullName>
    </submittedName>
</protein>
<keyword evidence="2" id="KW-0479">Metal-binding</keyword>
<dbReference type="InterPro" id="IPR024607">
    <property type="entry name" value="Sulfatase_CS"/>
</dbReference>
<evidence type="ECO:0000256" key="1">
    <source>
        <dbReference type="ARBA" id="ARBA00008779"/>
    </source>
</evidence>
<accession>A0AAU7CDV1</accession>
<dbReference type="Gene3D" id="3.30.1120.10">
    <property type="match status" value="1"/>
</dbReference>
<gene>
    <name evidence="7" type="ORF">V5E97_33875</name>
</gene>
<feature type="signal peptide" evidence="5">
    <location>
        <begin position="1"/>
        <end position="23"/>
    </location>
</feature>
<evidence type="ECO:0000313" key="7">
    <source>
        <dbReference type="EMBL" id="XBH03260.1"/>
    </source>
</evidence>